<dbReference type="AlphaFoldDB" id="A0A0H5BDY3"/>
<dbReference type="SUPFAM" id="SSF51391">
    <property type="entry name" value="Thiamin phosphate synthase"/>
    <property type="match status" value="1"/>
</dbReference>
<dbReference type="PANTHER" id="PTHR20857">
    <property type="entry name" value="THIAMINE-PHOSPHATE PYROPHOSPHORYLASE"/>
    <property type="match status" value="1"/>
</dbReference>
<dbReference type="EMBL" id="AP014854">
    <property type="protein sequence ID" value="BAS00403.1"/>
    <property type="molecule type" value="Genomic_DNA"/>
</dbReference>
<name>A0A0H5BDY3_BLAVI</name>
<evidence type="ECO:0000313" key="4">
    <source>
        <dbReference type="EMBL" id="BAS00403.1"/>
    </source>
</evidence>
<evidence type="ECO:0000256" key="2">
    <source>
        <dbReference type="ARBA" id="ARBA00022977"/>
    </source>
</evidence>
<dbReference type="CDD" id="cd00564">
    <property type="entry name" value="TMP_TenI"/>
    <property type="match status" value="1"/>
</dbReference>
<keyword evidence="2" id="KW-0784">Thiamine biosynthesis</keyword>
<dbReference type="InterPro" id="IPR036206">
    <property type="entry name" value="ThiamineP_synth_sf"/>
</dbReference>
<dbReference type="PATRIC" id="fig|1079.7.peg.1431"/>
<organism evidence="5 6">
    <name type="scientific">Blastochloris viridis</name>
    <name type="common">Rhodopseudomonas viridis</name>
    <dbReference type="NCBI Taxonomy" id="1079"/>
    <lineage>
        <taxon>Bacteria</taxon>
        <taxon>Pseudomonadati</taxon>
        <taxon>Pseudomonadota</taxon>
        <taxon>Alphaproteobacteria</taxon>
        <taxon>Hyphomicrobiales</taxon>
        <taxon>Blastochloridaceae</taxon>
        <taxon>Blastochloris</taxon>
    </lineage>
</organism>
<gene>
    <name evidence="5" type="primary">thiE_2</name>
    <name evidence="4" type="ORF">BV133_2809</name>
    <name evidence="5" type="ORF">BVIRIDIS_13770</name>
</gene>
<reference evidence="6" key="3">
    <citation type="journal article" date="2016" name="Genome Announc.">
        <title>Revised genome sequence of the purple photosynthetic bacterium Blastochloris viridis.</title>
        <authorList>
            <person name="Liu L.N."/>
            <person name="Faulkner M."/>
            <person name="Liu X."/>
            <person name="Huang F."/>
            <person name="Darby A.C."/>
            <person name="Hall N."/>
        </authorList>
    </citation>
    <scope>NUCLEOTIDE SEQUENCE [LARGE SCALE GENOMIC DNA]</scope>
    <source>
        <strain evidence="6">ATCC 19567 / DSM 133 / F</strain>
    </source>
</reference>
<sequence>MLLITDRKQAVRPLDEVLAAAFAAGCRWASLREKDLPAAEQAALARALLPLARSFGAMLTLHGQPELAAEAGLDGVHLPEGGDVSHARAVLGPGALVGLSLHRPGVADPAADYVIAAPVFLTQSKPGYGPALGHAGLAAMVAAAGRPVIALGGIAPQQVPGCLTAGAAGIAVMGGVMRASDPGADVRELFASMKRPAGVSSGRPG</sequence>
<reference evidence="5" key="2">
    <citation type="submission" date="2015-11" db="EMBL/GenBank/DDBJ databases">
        <authorList>
            <person name="Zhang Y."/>
            <person name="Guo Z."/>
        </authorList>
    </citation>
    <scope>NUCLEOTIDE SEQUENCE</scope>
    <source>
        <strain evidence="5">1</strain>
    </source>
</reference>
<dbReference type="GO" id="GO:0005737">
    <property type="term" value="C:cytoplasm"/>
    <property type="evidence" value="ECO:0007669"/>
    <property type="project" value="TreeGrafter"/>
</dbReference>
<protein>
    <submittedName>
        <fullName evidence="4">Thiamin-phosphate pyrophosphorylase</fullName>
    </submittedName>
    <submittedName>
        <fullName evidence="5">Thiamine-phosphate synthase</fullName>
        <ecNumber evidence="5">2.5.1.3</ecNumber>
    </submittedName>
</protein>
<evidence type="ECO:0000256" key="1">
    <source>
        <dbReference type="ARBA" id="ARBA00004948"/>
    </source>
</evidence>
<dbReference type="Gene3D" id="3.20.20.70">
    <property type="entry name" value="Aldolase class I"/>
    <property type="match status" value="1"/>
</dbReference>
<dbReference type="EC" id="2.5.1.3" evidence="5"/>
<feature type="domain" description="Thiamine phosphate synthase/TenI" evidence="3">
    <location>
        <begin position="2"/>
        <end position="175"/>
    </location>
</feature>
<dbReference type="Pfam" id="PF02581">
    <property type="entry name" value="TMP-TENI"/>
    <property type="match status" value="1"/>
</dbReference>
<dbReference type="Proteomes" id="UP000065734">
    <property type="component" value="Chromosome I"/>
</dbReference>
<evidence type="ECO:0000313" key="5">
    <source>
        <dbReference type="EMBL" id="CUU42368.1"/>
    </source>
</evidence>
<proteinExistence type="predicted"/>
<evidence type="ECO:0000259" key="3">
    <source>
        <dbReference type="Pfam" id="PF02581"/>
    </source>
</evidence>
<accession>A0A0H5BDY3</accession>
<dbReference type="PANTHER" id="PTHR20857:SF15">
    <property type="entry name" value="THIAMINE-PHOSPHATE SYNTHASE"/>
    <property type="match status" value="1"/>
</dbReference>
<dbReference type="GO" id="GO:0004789">
    <property type="term" value="F:thiamine-phosphate diphosphorylase activity"/>
    <property type="evidence" value="ECO:0007669"/>
    <property type="project" value="UniProtKB-EC"/>
</dbReference>
<comment type="pathway">
    <text evidence="1">Cofactor biosynthesis; thiamine diphosphate biosynthesis.</text>
</comment>
<dbReference type="STRING" id="1079.BVIR_1932"/>
<dbReference type="InterPro" id="IPR022998">
    <property type="entry name" value="ThiamineP_synth_TenI"/>
</dbReference>
<dbReference type="GO" id="GO:0009228">
    <property type="term" value="P:thiamine biosynthetic process"/>
    <property type="evidence" value="ECO:0007669"/>
    <property type="project" value="UniProtKB-KW"/>
</dbReference>
<keyword evidence="5" id="KW-0808">Transferase</keyword>
<evidence type="ECO:0000313" key="6">
    <source>
        <dbReference type="Proteomes" id="UP000065734"/>
    </source>
</evidence>
<keyword evidence="6" id="KW-1185">Reference proteome</keyword>
<dbReference type="InterPro" id="IPR013785">
    <property type="entry name" value="Aldolase_TIM"/>
</dbReference>
<dbReference type="EMBL" id="LN907867">
    <property type="protein sequence ID" value="CUU42368.1"/>
    <property type="molecule type" value="Genomic_DNA"/>
</dbReference>
<reference evidence="4" key="1">
    <citation type="journal article" date="2015" name="Genome Announc.">
        <title>Complete Genome Sequence of the Bacteriochlorophyll b-Producing Photosynthetic Bacterium Blastochloris viridis.</title>
        <authorList>
            <person name="Tsukatani Y."/>
            <person name="Hirose Y."/>
            <person name="Harada J."/>
            <person name="Misawa N."/>
            <person name="Mori K."/>
            <person name="Inoue K."/>
            <person name="Tamiaki H."/>
        </authorList>
    </citation>
    <scope>NUCLEOTIDE SEQUENCE [LARGE SCALE GENOMIC DNA]</scope>
    <source>
        <strain evidence="4">DSM 133</strain>
    </source>
</reference>